<comment type="caution">
    <text evidence="2">The sequence shown here is derived from an EMBL/GenBank/DDBJ whole genome shotgun (WGS) entry which is preliminary data.</text>
</comment>
<evidence type="ECO:0000313" key="3">
    <source>
        <dbReference type="Proteomes" id="UP001597053"/>
    </source>
</evidence>
<evidence type="ECO:0000256" key="1">
    <source>
        <dbReference type="SAM" id="MobiDB-lite"/>
    </source>
</evidence>
<feature type="compositionally biased region" description="Basic residues" evidence="1">
    <location>
        <begin position="21"/>
        <end position="30"/>
    </location>
</feature>
<evidence type="ECO:0000313" key="2">
    <source>
        <dbReference type="EMBL" id="MFD0782768.1"/>
    </source>
</evidence>
<organism evidence="2 3">
    <name type="scientific">Micromonospora azadirachtae</name>
    <dbReference type="NCBI Taxonomy" id="1970735"/>
    <lineage>
        <taxon>Bacteria</taxon>
        <taxon>Bacillati</taxon>
        <taxon>Actinomycetota</taxon>
        <taxon>Actinomycetes</taxon>
        <taxon>Micromonosporales</taxon>
        <taxon>Micromonosporaceae</taxon>
        <taxon>Micromonospora</taxon>
    </lineage>
</organism>
<proteinExistence type="predicted"/>
<protein>
    <submittedName>
        <fullName evidence="2">Uncharacterized protein</fullName>
    </submittedName>
</protein>
<reference evidence="3" key="1">
    <citation type="journal article" date="2019" name="Int. J. Syst. Evol. Microbiol.">
        <title>The Global Catalogue of Microorganisms (GCM) 10K type strain sequencing project: providing services to taxonomists for standard genome sequencing and annotation.</title>
        <authorList>
            <consortium name="The Broad Institute Genomics Platform"/>
            <consortium name="The Broad Institute Genome Sequencing Center for Infectious Disease"/>
            <person name="Wu L."/>
            <person name="Ma J."/>
        </authorList>
    </citation>
    <scope>NUCLEOTIDE SEQUENCE [LARGE SCALE GENOMIC DNA]</scope>
    <source>
        <strain evidence="3">JCM 32148</strain>
    </source>
</reference>
<name>A0ABW2ZVU0_9ACTN</name>
<sequence>MSSLESDRAIARAVSEAVKAERRKAKKVGGRRSDKANGKEAGQLSRGG</sequence>
<dbReference type="Proteomes" id="UP001597053">
    <property type="component" value="Unassembled WGS sequence"/>
</dbReference>
<feature type="region of interest" description="Disordered" evidence="1">
    <location>
        <begin position="16"/>
        <end position="48"/>
    </location>
</feature>
<keyword evidence="3" id="KW-1185">Reference proteome</keyword>
<accession>A0ABW2ZVU0</accession>
<dbReference type="EMBL" id="JBHTHM010000041">
    <property type="protein sequence ID" value="MFD0782768.1"/>
    <property type="molecule type" value="Genomic_DNA"/>
</dbReference>
<gene>
    <name evidence="2" type="ORF">ACFQZ8_02330</name>
</gene>